<dbReference type="InterPro" id="IPR014729">
    <property type="entry name" value="Rossmann-like_a/b/a_fold"/>
</dbReference>
<dbReference type="Pfam" id="PF10288">
    <property type="entry name" value="CTU2"/>
    <property type="match status" value="1"/>
</dbReference>
<dbReference type="STRING" id="906689.A0A2I0WZB6"/>
<evidence type="ECO:0000256" key="4">
    <source>
        <dbReference type="SAM" id="MobiDB-lite"/>
    </source>
</evidence>
<evidence type="ECO:0000313" key="5">
    <source>
        <dbReference type="EMBL" id="PKU80987.1"/>
    </source>
</evidence>
<comment type="pathway">
    <text evidence="3">tRNA modification; 5-methoxycarbonylmethyl-2-thiouridine-tRNA biosynthesis.</text>
</comment>
<keyword evidence="2 3" id="KW-0819">tRNA processing</keyword>
<dbReference type="OrthoDB" id="25129at2759"/>
<evidence type="ECO:0000256" key="3">
    <source>
        <dbReference type="HAMAP-Rule" id="MF_03054"/>
    </source>
</evidence>
<comment type="function">
    <text evidence="3">Plays a central role in 2-thiolation of mcm(5)S(2)U at tRNA wobble positions of tRNA(Lys), tRNA(Glu) and tRNA(Gln). May act by forming a heterodimer with NCS6/CTU1 that ligates sulfur from thiocarboxylated URM1 onto the uridine of tRNAs at wobble position.</text>
</comment>
<reference evidence="5 6" key="2">
    <citation type="journal article" date="2017" name="Nature">
        <title>The Apostasia genome and the evolution of orchids.</title>
        <authorList>
            <person name="Zhang G.Q."/>
            <person name="Liu K.W."/>
            <person name="Li Z."/>
            <person name="Lohaus R."/>
            <person name="Hsiao Y.Y."/>
            <person name="Niu S.C."/>
            <person name="Wang J.Y."/>
            <person name="Lin Y.C."/>
            <person name="Xu Q."/>
            <person name="Chen L.J."/>
            <person name="Yoshida K."/>
            <person name="Fujiwara S."/>
            <person name="Wang Z.W."/>
            <person name="Zhang Y.Q."/>
            <person name="Mitsuda N."/>
            <person name="Wang M."/>
            <person name="Liu G.H."/>
            <person name="Pecoraro L."/>
            <person name="Huang H.X."/>
            <person name="Xiao X.J."/>
            <person name="Lin M."/>
            <person name="Wu X.Y."/>
            <person name="Wu W.L."/>
            <person name="Chen Y.Y."/>
            <person name="Chang S.B."/>
            <person name="Sakamoto S."/>
            <person name="Ohme-Takagi M."/>
            <person name="Yagi M."/>
            <person name="Zeng S.J."/>
            <person name="Shen C.Y."/>
            <person name="Yeh C.M."/>
            <person name="Luo Y.B."/>
            <person name="Tsai W.C."/>
            <person name="Van de Peer Y."/>
            <person name="Liu Z.J."/>
        </authorList>
    </citation>
    <scope>NUCLEOTIDE SEQUENCE [LARGE SCALE GENOMIC DNA]</scope>
    <source>
        <tissue evidence="5">The whole plant</tissue>
    </source>
</reference>
<dbReference type="UniPathway" id="UPA00988"/>
<dbReference type="GO" id="GO:0032447">
    <property type="term" value="P:protein urmylation"/>
    <property type="evidence" value="ECO:0007669"/>
    <property type="project" value="UniProtKB-UniRule"/>
</dbReference>
<comment type="subcellular location">
    <subcellularLocation>
        <location evidence="3">Cytoplasm</location>
    </subcellularLocation>
</comment>
<keyword evidence="6" id="KW-1185">Reference proteome</keyword>
<dbReference type="GO" id="GO:0005829">
    <property type="term" value="C:cytosol"/>
    <property type="evidence" value="ECO:0007669"/>
    <property type="project" value="TreeGrafter"/>
</dbReference>
<dbReference type="PANTHER" id="PTHR20882:SF14">
    <property type="entry name" value="CYTOPLASMIC TRNA 2-THIOLATION PROTEIN 2"/>
    <property type="match status" value="1"/>
</dbReference>
<dbReference type="GO" id="GO:0000049">
    <property type="term" value="F:tRNA binding"/>
    <property type="evidence" value="ECO:0007669"/>
    <property type="project" value="InterPro"/>
</dbReference>
<evidence type="ECO:0000313" key="6">
    <source>
        <dbReference type="Proteomes" id="UP000233837"/>
    </source>
</evidence>
<keyword evidence="1 3" id="KW-0963">Cytoplasm</keyword>
<sequence length="459" mass="50811">MSCGGSGGGTCQSLCRRTKDDELQPPPPSVSTKDGRDEPGSKVDQSLCSKCGEEKPAWNSLCLACFRSSLFGKFKLAVTSNAMISPSDKVLVAFSGGSASRVALQFIHELQCKSLKNWDASKSQGLPVFAVGVAFVDESAVGLNPSIGMSNIIEEINSVVSELAPAQKELHVTSMEGLFCKNFDDGRSCLNELLDSITDATGKEDFTQYLRMLSLQKIALDNNYTKLLLGSCASKMARLIISATVKGQGFSLPANLQYVDSRWEVPVVLPLRDCLAQELAMLCHLDGLKTTQLFNGPVGINGLVSSFVARLQEENPSRERTIVRTGEKLKVFSFNKFTQDGYYDFLPSIIRPKFQNVNHEESKPEFLCPICGSPLSDSEWKHLKETQGMYQTSIEMFASQCCQSCRFQILPKDTSSLEKFYSLLPLSITNRMKNQGCADQRWLREQIEEFLINDEDDSR</sequence>
<feature type="compositionally biased region" description="Gly residues" evidence="4">
    <location>
        <begin position="1"/>
        <end position="10"/>
    </location>
</feature>
<dbReference type="HAMAP" id="MF_03054">
    <property type="entry name" value="CTU2"/>
    <property type="match status" value="1"/>
</dbReference>
<dbReference type="Proteomes" id="UP000233837">
    <property type="component" value="Unassembled WGS sequence"/>
</dbReference>
<dbReference type="PANTHER" id="PTHR20882">
    <property type="entry name" value="CYTOPLASMIC TRNA 2-THIOLATION PROTEIN 2"/>
    <property type="match status" value="1"/>
</dbReference>
<evidence type="ECO:0000256" key="2">
    <source>
        <dbReference type="ARBA" id="ARBA00022694"/>
    </source>
</evidence>
<comment type="similarity">
    <text evidence="3">Belongs to the CTU2/NCS2 family.</text>
</comment>
<organism evidence="5 6">
    <name type="scientific">Dendrobium catenatum</name>
    <dbReference type="NCBI Taxonomy" id="906689"/>
    <lineage>
        <taxon>Eukaryota</taxon>
        <taxon>Viridiplantae</taxon>
        <taxon>Streptophyta</taxon>
        <taxon>Embryophyta</taxon>
        <taxon>Tracheophyta</taxon>
        <taxon>Spermatophyta</taxon>
        <taxon>Magnoliopsida</taxon>
        <taxon>Liliopsida</taxon>
        <taxon>Asparagales</taxon>
        <taxon>Orchidaceae</taxon>
        <taxon>Epidendroideae</taxon>
        <taxon>Malaxideae</taxon>
        <taxon>Dendrobiinae</taxon>
        <taxon>Dendrobium</taxon>
    </lineage>
</organism>
<protein>
    <recommendedName>
        <fullName evidence="3">Cytoplasmic tRNA 2-thiolation protein 2</fullName>
    </recommendedName>
</protein>
<feature type="region of interest" description="Disordered" evidence="4">
    <location>
        <begin position="1"/>
        <end position="41"/>
    </location>
</feature>
<dbReference type="EMBL" id="KZ502304">
    <property type="protein sequence ID" value="PKU80987.1"/>
    <property type="molecule type" value="Genomic_DNA"/>
</dbReference>
<dbReference type="Gene3D" id="3.40.50.620">
    <property type="entry name" value="HUPs"/>
    <property type="match status" value="1"/>
</dbReference>
<dbReference type="GO" id="GO:0016783">
    <property type="term" value="F:sulfurtransferase activity"/>
    <property type="evidence" value="ECO:0007669"/>
    <property type="project" value="TreeGrafter"/>
</dbReference>
<name>A0A2I0WZB6_9ASPA</name>
<evidence type="ECO:0000256" key="1">
    <source>
        <dbReference type="ARBA" id="ARBA00022490"/>
    </source>
</evidence>
<dbReference type="InterPro" id="IPR019407">
    <property type="entry name" value="CTU2"/>
</dbReference>
<reference evidence="5 6" key="1">
    <citation type="journal article" date="2016" name="Sci. Rep.">
        <title>The Dendrobium catenatum Lindl. genome sequence provides insights into polysaccharide synthase, floral development and adaptive evolution.</title>
        <authorList>
            <person name="Zhang G.Q."/>
            <person name="Xu Q."/>
            <person name="Bian C."/>
            <person name="Tsai W.C."/>
            <person name="Yeh C.M."/>
            <person name="Liu K.W."/>
            <person name="Yoshida K."/>
            <person name="Zhang L.S."/>
            <person name="Chang S.B."/>
            <person name="Chen F."/>
            <person name="Shi Y."/>
            <person name="Su Y.Y."/>
            <person name="Zhang Y.Q."/>
            <person name="Chen L.J."/>
            <person name="Yin Y."/>
            <person name="Lin M."/>
            <person name="Huang H."/>
            <person name="Deng H."/>
            <person name="Wang Z.W."/>
            <person name="Zhu S.L."/>
            <person name="Zhao X."/>
            <person name="Deng C."/>
            <person name="Niu S.C."/>
            <person name="Huang J."/>
            <person name="Wang M."/>
            <person name="Liu G.H."/>
            <person name="Yang H.J."/>
            <person name="Xiao X.J."/>
            <person name="Hsiao Y.Y."/>
            <person name="Wu W.L."/>
            <person name="Chen Y.Y."/>
            <person name="Mitsuda N."/>
            <person name="Ohme-Takagi M."/>
            <person name="Luo Y.B."/>
            <person name="Van de Peer Y."/>
            <person name="Liu Z.J."/>
        </authorList>
    </citation>
    <scope>NUCLEOTIDE SEQUENCE [LARGE SCALE GENOMIC DNA]</scope>
    <source>
        <tissue evidence="5">The whole plant</tissue>
    </source>
</reference>
<dbReference type="SUPFAM" id="SSF52402">
    <property type="entry name" value="Adenine nucleotide alpha hydrolases-like"/>
    <property type="match status" value="1"/>
</dbReference>
<proteinExistence type="inferred from homology"/>
<dbReference type="GO" id="GO:0002143">
    <property type="term" value="P:tRNA wobble position uridine thiolation"/>
    <property type="evidence" value="ECO:0007669"/>
    <property type="project" value="TreeGrafter"/>
</dbReference>
<gene>
    <name evidence="5" type="primary">CTU2</name>
    <name evidence="5" type="ORF">MA16_Dca020022</name>
</gene>
<accession>A0A2I0WZB6</accession>
<dbReference type="GO" id="GO:0016779">
    <property type="term" value="F:nucleotidyltransferase activity"/>
    <property type="evidence" value="ECO:0007669"/>
    <property type="project" value="UniProtKB-UniRule"/>
</dbReference>
<dbReference type="AlphaFoldDB" id="A0A2I0WZB6"/>